<organism evidence="1 2">
    <name type="scientific">Gordonia phage Rickmore</name>
    <dbReference type="NCBI Taxonomy" id="2507854"/>
    <lineage>
        <taxon>Viruses</taxon>
        <taxon>Duplodnaviria</taxon>
        <taxon>Heunggongvirae</taxon>
        <taxon>Uroviricota</taxon>
        <taxon>Caudoviricetes</taxon>
        <taxon>Deejayvirinae</taxon>
        <taxon>Kenoshavirus</taxon>
        <taxon>Kenoshavirus rickmore</taxon>
    </lineage>
</organism>
<dbReference type="RefSeq" id="YP_009843539.1">
    <property type="nucleotide sequence ID" value="NC_048749.1"/>
</dbReference>
<dbReference type="GeneID" id="55613830"/>
<evidence type="ECO:0000313" key="2">
    <source>
        <dbReference type="Proteomes" id="UP000290536"/>
    </source>
</evidence>
<accession>A0A410TB69</accession>
<sequence length="57" mass="6265">MRKATFAFSVLSFVTSVATLGVISYGVKKLNNDIQDVRAKTNDSLQKMKVAMLDISI</sequence>
<evidence type="ECO:0000313" key="1">
    <source>
        <dbReference type="EMBL" id="QAU06276.1"/>
    </source>
</evidence>
<dbReference type="KEGG" id="vg:55613830"/>
<keyword evidence="2" id="KW-1185">Reference proteome</keyword>
<proteinExistence type="predicted"/>
<dbReference type="Proteomes" id="UP000290536">
    <property type="component" value="Segment"/>
</dbReference>
<gene>
    <name evidence="1" type="primary">42</name>
    <name evidence="1" type="ORF">SEA_RICKMORE_42</name>
</gene>
<dbReference type="EMBL" id="MK376953">
    <property type="protein sequence ID" value="QAU06276.1"/>
    <property type="molecule type" value="Genomic_DNA"/>
</dbReference>
<protein>
    <submittedName>
        <fullName evidence="1">Uncharacterized protein</fullName>
    </submittedName>
</protein>
<reference evidence="1 2" key="1">
    <citation type="submission" date="2019-01" db="EMBL/GenBank/DDBJ databases">
        <authorList>
            <person name="Mendiola A."/>
            <person name="Dhungana S."/>
            <person name="Koga A.P."/>
            <person name="Garlena R.A."/>
            <person name="Russell D.A."/>
            <person name="Pope W.H."/>
            <person name="Jacobs-Sera D."/>
            <person name="Hatfull G.F."/>
        </authorList>
    </citation>
    <scope>NUCLEOTIDE SEQUENCE [LARGE SCALE GENOMIC DNA]</scope>
</reference>
<name>A0A410TB69_9CAUD</name>